<keyword evidence="2 3" id="KW-0802">TPR repeat</keyword>
<protein>
    <submittedName>
        <fullName evidence="4">TPR-repeat protein</fullName>
    </submittedName>
</protein>
<dbReference type="InterPro" id="IPR011990">
    <property type="entry name" value="TPR-like_helical_dom_sf"/>
</dbReference>
<organism evidence="4 5">
    <name type="scientific">Candidatus Nomurabacteria bacterium GW2011_GWD2_39_12</name>
    <dbReference type="NCBI Taxonomy" id="1618759"/>
    <lineage>
        <taxon>Bacteria</taxon>
        <taxon>Candidatus Nomuraibacteriota</taxon>
    </lineage>
</organism>
<dbReference type="PROSITE" id="PS50293">
    <property type="entry name" value="TPR_REGION"/>
    <property type="match status" value="1"/>
</dbReference>
<dbReference type="EMBL" id="LBWE01000007">
    <property type="protein sequence ID" value="KKR01553.1"/>
    <property type="molecule type" value="Genomic_DNA"/>
</dbReference>
<comment type="caution">
    <text evidence="4">The sequence shown here is derived from an EMBL/GenBank/DDBJ whole genome shotgun (WGS) entry which is preliminary data.</text>
</comment>
<name>A0A837HMZ3_9BACT</name>
<evidence type="ECO:0000256" key="1">
    <source>
        <dbReference type="ARBA" id="ARBA00022737"/>
    </source>
</evidence>
<dbReference type="InterPro" id="IPR051685">
    <property type="entry name" value="Ycf3/AcsC/BcsC/TPR_MFPF"/>
</dbReference>
<gene>
    <name evidence="4" type="ORF">UT27_C0007G0033</name>
</gene>
<dbReference type="PANTHER" id="PTHR44943">
    <property type="entry name" value="CELLULOSE SYNTHASE OPERON PROTEIN C"/>
    <property type="match status" value="1"/>
</dbReference>
<sequence>MEHESTKEAIALNDKGNALYQLGNYQEAIKAYNEALKIDPKSVIVLNNKGNALRRMCCYMEMLEVCVEVINIDENNETARRNMAIAMPHLT</sequence>
<keyword evidence="1" id="KW-0677">Repeat</keyword>
<dbReference type="InterPro" id="IPR019734">
    <property type="entry name" value="TPR_rpt"/>
</dbReference>
<dbReference type="SMART" id="SM00028">
    <property type="entry name" value="TPR"/>
    <property type="match status" value="2"/>
</dbReference>
<dbReference type="Pfam" id="PF13414">
    <property type="entry name" value="TPR_11"/>
    <property type="match status" value="1"/>
</dbReference>
<dbReference type="Proteomes" id="UP000033998">
    <property type="component" value="Unassembled WGS sequence"/>
</dbReference>
<dbReference type="AlphaFoldDB" id="A0A837HMZ3"/>
<accession>A0A837HMZ3</accession>
<feature type="repeat" description="TPR" evidence="3">
    <location>
        <begin position="9"/>
        <end position="42"/>
    </location>
</feature>
<evidence type="ECO:0000313" key="4">
    <source>
        <dbReference type="EMBL" id="KKR01553.1"/>
    </source>
</evidence>
<reference evidence="4 5" key="1">
    <citation type="journal article" date="2015" name="Nature">
        <title>rRNA introns, odd ribosomes, and small enigmatic genomes across a large radiation of phyla.</title>
        <authorList>
            <person name="Brown C.T."/>
            <person name="Hug L.A."/>
            <person name="Thomas B.C."/>
            <person name="Sharon I."/>
            <person name="Castelle C.J."/>
            <person name="Singh A."/>
            <person name="Wilkins M.J."/>
            <person name="Williams K.H."/>
            <person name="Banfield J.F."/>
        </authorList>
    </citation>
    <scope>NUCLEOTIDE SEQUENCE [LARGE SCALE GENOMIC DNA]</scope>
</reference>
<evidence type="ECO:0000256" key="2">
    <source>
        <dbReference type="ARBA" id="ARBA00022803"/>
    </source>
</evidence>
<dbReference type="PROSITE" id="PS50005">
    <property type="entry name" value="TPR"/>
    <property type="match status" value="1"/>
</dbReference>
<evidence type="ECO:0000256" key="3">
    <source>
        <dbReference type="PROSITE-ProRule" id="PRU00339"/>
    </source>
</evidence>
<dbReference type="PANTHER" id="PTHR44943:SF8">
    <property type="entry name" value="TPR REPEAT-CONTAINING PROTEIN MJ0263"/>
    <property type="match status" value="1"/>
</dbReference>
<dbReference type="Gene3D" id="1.25.40.10">
    <property type="entry name" value="Tetratricopeptide repeat domain"/>
    <property type="match status" value="1"/>
</dbReference>
<proteinExistence type="predicted"/>
<dbReference type="SUPFAM" id="SSF48452">
    <property type="entry name" value="TPR-like"/>
    <property type="match status" value="1"/>
</dbReference>
<evidence type="ECO:0000313" key="5">
    <source>
        <dbReference type="Proteomes" id="UP000033998"/>
    </source>
</evidence>